<dbReference type="InterPro" id="IPR004149">
    <property type="entry name" value="Znf_DNAligase_C4"/>
</dbReference>
<keyword evidence="9 13" id="KW-0520">NAD</keyword>
<feature type="active site" description="N6-AMP-lysine intermediate" evidence="13">
    <location>
        <position position="136"/>
    </location>
</feature>
<dbReference type="InterPro" id="IPR013840">
    <property type="entry name" value="DNAligase_N"/>
</dbReference>
<comment type="similarity">
    <text evidence="12 13">Belongs to the NAD-dependent DNA ligase family. LigA subfamily.</text>
</comment>
<dbReference type="SMART" id="SM00532">
    <property type="entry name" value="LIGANc"/>
    <property type="match status" value="1"/>
</dbReference>
<feature type="binding site" evidence="13">
    <location>
        <position position="341"/>
    </location>
    <ligand>
        <name>NAD(+)</name>
        <dbReference type="ChEBI" id="CHEBI:57540"/>
    </ligand>
</feature>
<dbReference type="Gene3D" id="3.30.470.30">
    <property type="entry name" value="DNA ligase/mRNA capping enzyme"/>
    <property type="match status" value="1"/>
</dbReference>
<keyword evidence="13" id="KW-0464">Manganese</keyword>
<keyword evidence="6 13" id="KW-0227">DNA damage</keyword>
<dbReference type="GO" id="GO:0046872">
    <property type="term" value="F:metal ion binding"/>
    <property type="evidence" value="ECO:0007669"/>
    <property type="project" value="UniProtKB-KW"/>
</dbReference>
<dbReference type="HAMAP" id="MF_01588">
    <property type="entry name" value="DNA_ligase_A"/>
    <property type="match status" value="1"/>
</dbReference>
<reference evidence="17 18" key="1">
    <citation type="submission" date="2020-04" db="EMBL/GenBank/DDBJ databases">
        <title>Collinsella sp. KGMB02528 nov., an anaerobic actinobacterium isolated from human feces.</title>
        <authorList>
            <person name="Han K.-I."/>
            <person name="Eom M.K."/>
            <person name="Kim J.-S."/>
            <person name="Lee K.C."/>
            <person name="Suh M.K."/>
            <person name="Park S.-H."/>
            <person name="Lee J.H."/>
            <person name="Kang S.W."/>
            <person name="Park J.-E."/>
            <person name="Oh B.S."/>
            <person name="Yu S.Y."/>
            <person name="Choi S.-H."/>
            <person name="Lee D.H."/>
            <person name="Yoon H."/>
            <person name="Kim B.-Y."/>
            <person name="Lee J.H."/>
            <person name="Lee J.-S."/>
        </authorList>
    </citation>
    <scope>NUCLEOTIDE SEQUENCE [LARGE SCALE GENOMIC DNA]</scope>
    <source>
        <strain evidence="17 18">KGMB02528</strain>
    </source>
</reference>
<evidence type="ECO:0000256" key="15">
    <source>
        <dbReference type="SAM" id="MobiDB-lite"/>
    </source>
</evidence>
<evidence type="ECO:0000313" key="18">
    <source>
        <dbReference type="Proteomes" id="UP000546970"/>
    </source>
</evidence>
<feature type="domain" description="BRCT" evidence="16">
    <location>
        <begin position="651"/>
        <end position="723"/>
    </location>
</feature>
<dbReference type="PROSITE" id="PS50172">
    <property type="entry name" value="BRCT"/>
    <property type="match status" value="1"/>
</dbReference>
<dbReference type="SUPFAM" id="SSF50249">
    <property type="entry name" value="Nucleic acid-binding proteins"/>
    <property type="match status" value="1"/>
</dbReference>
<dbReference type="PANTHER" id="PTHR23389:SF9">
    <property type="entry name" value="DNA LIGASE"/>
    <property type="match status" value="1"/>
</dbReference>
<dbReference type="Gene3D" id="1.10.150.20">
    <property type="entry name" value="5' to 3' exonuclease, C-terminal subdomain"/>
    <property type="match status" value="2"/>
</dbReference>
<keyword evidence="18" id="KW-1185">Reference proteome</keyword>
<dbReference type="InterPro" id="IPR036420">
    <property type="entry name" value="BRCT_dom_sf"/>
</dbReference>
<feature type="binding site" evidence="13">
    <location>
        <position position="458"/>
    </location>
    <ligand>
        <name>Zn(2+)</name>
        <dbReference type="ChEBI" id="CHEBI:29105"/>
    </ligand>
</feature>
<dbReference type="SUPFAM" id="SSF56091">
    <property type="entry name" value="DNA ligase/mRNA capping enzyme, catalytic domain"/>
    <property type="match status" value="1"/>
</dbReference>
<dbReference type="Gene3D" id="6.20.10.30">
    <property type="match status" value="1"/>
</dbReference>
<dbReference type="Gene3D" id="1.10.287.610">
    <property type="entry name" value="Helix hairpin bin"/>
    <property type="match status" value="1"/>
</dbReference>
<dbReference type="InterPro" id="IPR041663">
    <property type="entry name" value="DisA/LigA_HHH"/>
</dbReference>
<evidence type="ECO:0000256" key="10">
    <source>
        <dbReference type="ARBA" id="ARBA00023204"/>
    </source>
</evidence>
<evidence type="ECO:0000256" key="14">
    <source>
        <dbReference type="RuleBase" id="RU000618"/>
    </source>
</evidence>
<gene>
    <name evidence="13 17" type="primary">ligA</name>
    <name evidence="17" type="ORF">HF320_08040</name>
</gene>
<organism evidence="17 18">
    <name type="scientific">Collinsella acetigenes</name>
    <dbReference type="NCBI Taxonomy" id="2713419"/>
    <lineage>
        <taxon>Bacteria</taxon>
        <taxon>Bacillati</taxon>
        <taxon>Actinomycetota</taxon>
        <taxon>Coriobacteriia</taxon>
        <taxon>Coriobacteriales</taxon>
        <taxon>Coriobacteriaceae</taxon>
        <taxon>Collinsella</taxon>
    </lineage>
</organism>
<dbReference type="PIRSF" id="PIRSF001604">
    <property type="entry name" value="LigA"/>
    <property type="match status" value="1"/>
</dbReference>
<dbReference type="Proteomes" id="UP000546970">
    <property type="component" value="Unassembled WGS sequence"/>
</dbReference>
<keyword evidence="4 13" id="KW-0235">DNA replication</keyword>
<comment type="cofactor">
    <cofactor evidence="13">
        <name>Mg(2+)</name>
        <dbReference type="ChEBI" id="CHEBI:18420"/>
    </cofactor>
    <cofactor evidence="13">
        <name>Mn(2+)</name>
        <dbReference type="ChEBI" id="CHEBI:29035"/>
    </cofactor>
</comment>
<name>A0A7X9UD12_9ACTN</name>
<proteinExistence type="inferred from homology"/>
<evidence type="ECO:0000256" key="6">
    <source>
        <dbReference type="ARBA" id="ARBA00022763"/>
    </source>
</evidence>
<dbReference type="SUPFAM" id="SSF52113">
    <property type="entry name" value="BRCT domain"/>
    <property type="match status" value="1"/>
</dbReference>
<dbReference type="AlphaFoldDB" id="A0A7X9UD12"/>
<evidence type="ECO:0000256" key="13">
    <source>
        <dbReference type="HAMAP-Rule" id="MF_01588"/>
    </source>
</evidence>
<feature type="region of interest" description="Disordered" evidence="15">
    <location>
        <begin position="218"/>
        <end position="239"/>
    </location>
</feature>
<evidence type="ECO:0000256" key="11">
    <source>
        <dbReference type="ARBA" id="ARBA00034005"/>
    </source>
</evidence>
<feature type="binding site" evidence="13">
    <location>
        <position position="201"/>
    </location>
    <ligand>
        <name>NAD(+)</name>
        <dbReference type="ChEBI" id="CHEBI:57540"/>
    </ligand>
</feature>
<feature type="binding site" evidence="13">
    <location>
        <begin position="103"/>
        <end position="104"/>
    </location>
    <ligand>
        <name>NAD(+)</name>
        <dbReference type="ChEBI" id="CHEBI:57540"/>
    </ligand>
</feature>
<keyword evidence="7 13" id="KW-0862">Zinc</keyword>
<dbReference type="InterPro" id="IPR001357">
    <property type="entry name" value="BRCT_dom"/>
</dbReference>
<dbReference type="InterPro" id="IPR018239">
    <property type="entry name" value="DNA_ligase_AS"/>
</dbReference>
<sequence length="735" mass="79685">MTEQMNLFGDAAGAQSTEPALSHEPAATRAAELRHELDYHAYRYYMLDAPEITDAAFDKMLVELQEIESAYPDLITPTSYTQRVGGYVSDQFAPVTHMARMYSMDDAMNLEELDAWLERTENALGAGRVTYTCELKIDGLGVAITYENGAFVRAATRGDGTTGEDVSLNVRTIQDVPMHLSEKALVHMGTDRDRVIEVRGEVYMPKGSFVRLNDEADAEGRDPFANPRNAAAGSLRQKDPKVTAKRDLSTFIYAIADTTPLHVHSQHEFLNWLRDAGFHVNPNVASCKTPTEVHEFCADALAHRSDLDYDIDGVVVKVDSFQQQSDLGFTARAPRWAIAFKFPPEEKTTVLREIRVQVGRTGVLTPVAEFDPVTVAGSTIARATLHNIDEVHRKDVRVGDTIVVHKAGDVIPEIVGPVLDKRWPDAQPWQMPSTCPVCGSPVVHEEGEVAYRCVSLDCAAQLKERLLHWVSRGCMDVDGVGDELVDKMIAAGLLHDVADFYQLTVEDIAGLDTGRTYAASNARRGVRAGDPILVGQKTARKAIDEIARSKQQPLGRVLFALGIRLVGKSVGELLAQRFLSIDRLVLASEEEIASIDGVGPKIAASVKGFLAVPENLEVLERLRQAGLTLEEDLGQMTADAAAATGVSADLASEQPLAGLTFVLTGTLVRRTRDEAGAALKALGAKVTGSVSKKTSFVVAGPKAGSKLAKAESLGVPVLDEEQLEIILTTGELPTA</sequence>
<evidence type="ECO:0000256" key="9">
    <source>
        <dbReference type="ARBA" id="ARBA00023027"/>
    </source>
</evidence>
<dbReference type="Gene3D" id="3.40.50.10190">
    <property type="entry name" value="BRCT domain"/>
    <property type="match status" value="1"/>
</dbReference>
<dbReference type="EC" id="6.5.1.2" evidence="1 13"/>
<dbReference type="GO" id="GO:0005829">
    <property type="term" value="C:cytosol"/>
    <property type="evidence" value="ECO:0007669"/>
    <property type="project" value="TreeGrafter"/>
</dbReference>
<feature type="binding site" evidence="13">
    <location>
        <position position="317"/>
    </location>
    <ligand>
        <name>NAD(+)</name>
        <dbReference type="ChEBI" id="CHEBI:57540"/>
    </ligand>
</feature>
<protein>
    <recommendedName>
        <fullName evidence="2 13">DNA ligase</fullName>
        <ecNumber evidence="1 13">6.5.1.2</ecNumber>
    </recommendedName>
    <alternativeName>
        <fullName evidence="13">Polydeoxyribonucleotide synthase [NAD(+)]</fullName>
    </alternativeName>
</protein>
<dbReference type="Gene3D" id="2.40.50.140">
    <property type="entry name" value="Nucleic acid-binding proteins"/>
    <property type="match status" value="1"/>
</dbReference>
<evidence type="ECO:0000256" key="5">
    <source>
        <dbReference type="ARBA" id="ARBA00022723"/>
    </source>
</evidence>
<dbReference type="Pfam" id="PF00533">
    <property type="entry name" value="BRCT"/>
    <property type="match status" value="1"/>
</dbReference>
<feature type="binding site" evidence="13">
    <location>
        <position position="157"/>
    </location>
    <ligand>
        <name>NAD(+)</name>
        <dbReference type="ChEBI" id="CHEBI:57540"/>
    </ligand>
</feature>
<keyword evidence="10 13" id="KW-0234">DNA repair</keyword>
<dbReference type="EMBL" id="JABBCP010000007">
    <property type="protein sequence ID" value="NMF56271.1"/>
    <property type="molecule type" value="Genomic_DNA"/>
</dbReference>
<comment type="catalytic activity">
    <reaction evidence="11 13 14">
        <text>NAD(+) + (deoxyribonucleotide)n-3'-hydroxyl + 5'-phospho-(deoxyribonucleotide)m = (deoxyribonucleotide)n+m + AMP + beta-nicotinamide D-nucleotide.</text>
        <dbReference type="EC" id="6.5.1.2"/>
    </reaction>
</comment>
<dbReference type="RefSeq" id="WP_169277838.1">
    <property type="nucleotide sequence ID" value="NZ_JABBCP010000007.1"/>
</dbReference>
<dbReference type="FunFam" id="2.40.50.140:FF:000012">
    <property type="entry name" value="DNA ligase"/>
    <property type="match status" value="1"/>
</dbReference>
<evidence type="ECO:0000256" key="3">
    <source>
        <dbReference type="ARBA" id="ARBA00022598"/>
    </source>
</evidence>
<dbReference type="FunFam" id="3.30.470.30:FF:000001">
    <property type="entry name" value="DNA ligase"/>
    <property type="match status" value="1"/>
</dbReference>
<evidence type="ECO:0000256" key="4">
    <source>
        <dbReference type="ARBA" id="ARBA00022705"/>
    </source>
</evidence>
<evidence type="ECO:0000259" key="16">
    <source>
        <dbReference type="PROSITE" id="PS50172"/>
    </source>
</evidence>
<dbReference type="NCBIfam" id="TIGR00575">
    <property type="entry name" value="dnlj"/>
    <property type="match status" value="1"/>
</dbReference>
<dbReference type="PROSITE" id="PS01056">
    <property type="entry name" value="DNA_LIGASE_N2"/>
    <property type="match status" value="1"/>
</dbReference>
<feature type="binding site" evidence="13">
    <location>
        <position position="438"/>
    </location>
    <ligand>
        <name>Zn(2+)</name>
        <dbReference type="ChEBI" id="CHEBI:29105"/>
    </ligand>
</feature>
<dbReference type="NCBIfam" id="NF005932">
    <property type="entry name" value="PRK07956.1"/>
    <property type="match status" value="1"/>
</dbReference>
<dbReference type="InterPro" id="IPR013839">
    <property type="entry name" value="DNAligase_adenylation"/>
</dbReference>
<evidence type="ECO:0000256" key="8">
    <source>
        <dbReference type="ARBA" id="ARBA00022842"/>
    </source>
</evidence>
<dbReference type="PANTHER" id="PTHR23389">
    <property type="entry name" value="CHROMOSOME TRANSMISSION FIDELITY FACTOR 18"/>
    <property type="match status" value="1"/>
</dbReference>
<dbReference type="InterPro" id="IPR033136">
    <property type="entry name" value="DNA_ligase_CS"/>
</dbReference>
<dbReference type="Pfam" id="PF03120">
    <property type="entry name" value="OB_DNA_ligase"/>
    <property type="match status" value="1"/>
</dbReference>
<feature type="binding site" evidence="13">
    <location>
        <begin position="54"/>
        <end position="58"/>
    </location>
    <ligand>
        <name>NAD(+)</name>
        <dbReference type="ChEBI" id="CHEBI:57540"/>
    </ligand>
</feature>
<comment type="function">
    <text evidence="13">DNA ligase that catalyzes the formation of phosphodiester linkages between 5'-phosphoryl and 3'-hydroxyl groups in double-stranded DNA using NAD as a coenzyme and as the energy source for the reaction. It is essential for DNA replication and repair of damaged DNA.</text>
</comment>
<evidence type="ECO:0000256" key="1">
    <source>
        <dbReference type="ARBA" id="ARBA00012722"/>
    </source>
</evidence>
<keyword evidence="3 13" id="KW-0436">Ligase</keyword>
<dbReference type="SUPFAM" id="SSF47781">
    <property type="entry name" value="RuvA domain 2-like"/>
    <property type="match status" value="1"/>
</dbReference>
<dbReference type="InterPro" id="IPR001679">
    <property type="entry name" value="DNA_ligase"/>
</dbReference>
<dbReference type="Pfam" id="PF01653">
    <property type="entry name" value="DNA_ligase_aden"/>
    <property type="match status" value="1"/>
</dbReference>
<evidence type="ECO:0000256" key="12">
    <source>
        <dbReference type="ARBA" id="ARBA00060881"/>
    </source>
</evidence>
<dbReference type="InterPro" id="IPR004150">
    <property type="entry name" value="NAD_DNA_ligase_OB"/>
</dbReference>
<evidence type="ECO:0000256" key="7">
    <source>
        <dbReference type="ARBA" id="ARBA00022833"/>
    </source>
</evidence>
<dbReference type="GO" id="GO:0006260">
    <property type="term" value="P:DNA replication"/>
    <property type="evidence" value="ECO:0007669"/>
    <property type="project" value="UniProtKB-KW"/>
</dbReference>
<feature type="region of interest" description="Disordered" evidence="15">
    <location>
        <begin position="1"/>
        <end position="25"/>
    </location>
</feature>
<dbReference type="GO" id="GO:0006281">
    <property type="term" value="P:DNA repair"/>
    <property type="evidence" value="ECO:0007669"/>
    <property type="project" value="UniProtKB-KW"/>
</dbReference>
<keyword evidence="8 13" id="KW-0460">Magnesium</keyword>
<evidence type="ECO:0000256" key="2">
    <source>
        <dbReference type="ARBA" id="ARBA00013308"/>
    </source>
</evidence>
<evidence type="ECO:0000313" key="17">
    <source>
        <dbReference type="EMBL" id="NMF56271.1"/>
    </source>
</evidence>
<dbReference type="InterPro" id="IPR012340">
    <property type="entry name" value="NA-bd_OB-fold"/>
</dbReference>
<dbReference type="Pfam" id="PF03119">
    <property type="entry name" value="DNA_ligase_ZBD"/>
    <property type="match status" value="1"/>
</dbReference>
<keyword evidence="5 13" id="KW-0479">Metal-binding</keyword>
<dbReference type="InterPro" id="IPR010994">
    <property type="entry name" value="RuvA_2-like"/>
</dbReference>
<dbReference type="GO" id="GO:0003911">
    <property type="term" value="F:DNA ligase (NAD+) activity"/>
    <property type="evidence" value="ECO:0007669"/>
    <property type="project" value="UniProtKB-UniRule"/>
</dbReference>
<feature type="binding site" evidence="13">
    <location>
        <position position="453"/>
    </location>
    <ligand>
        <name>Zn(2+)</name>
        <dbReference type="ChEBI" id="CHEBI:29105"/>
    </ligand>
</feature>
<feature type="binding site" evidence="13">
    <location>
        <position position="435"/>
    </location>
    <ligand>
        <name>Zn(2+)</name>
        <dbReference type="ChEBI" id="CHEBI:29105"/>
    </ligand>
</feature>
<comment type="caution">
    <text evidence="17">The sequence shown here is derived from an EMBL/GenBank/DDBJ whole genome shotgun (WGS) entry which is preliminary data.</text>
</comment>
<feature type="binding site" evidence="13">
    <location>
        <position position="134"/>
    </location>
    <ligand>
        <name>NAD(+)</name>
        <dbReference type="ChEBI" id="CHEBI:57540"/>
    </ligand>
</feature>
<dbReference type="SMART" id="SM00292">
    <property type="entry name" value="BRCT"/>
    <property type="match status" value="1"/>
</dbReference>
<dbReference type="CDD" id="cd00114">
    <property type="entry name" value="LIGANc"/>
    <property type="match status" value="1"/>
</dbReference>
<dbReference type="PROSITE" id="PS01055">
    <property type="entry name" value="DNA_LIGASE_N1"/>
    <property type="match status" value="1"/>
</dbReference>
<accession>A0A7X9UD12</accession>
<dbReference type="Pfam" id="PF12826">
    <property type="entry name" value="HHH_2"/>
    <property type="match status" value="1"/>
</dbReference>